<evidence type="ECO:0000313" key="1">
    <source>
        <dbReference type="EMBL" id="ECQ5500174.1"/>
    </source>
</evidence>
<reference evidence="1" key="1">
    <citation type="submission" date="2019-08" db="EMBL/GenBank/DDBJ databases">
        <authorList>
            <person name="Ashton P.M."/>
            <person name="Dallman T."/>
            <person name="Nair S."/>
            <person name="De Pinna E."/>
            <person name="Peters T."/>
            <person name="Grant K."/>
        </authorList>
    </citation>
    <scope>NUCLEOTIDE SEQUENCE</scope>
    <source>
        <strain evidence="1">268617</strain>
    </source>
</reference>
<feature type="non-terminal residue" evidence="1">
    <location>
        <position position="30"/>
    </location>
</feature>
<dbReference type="GO" id="GO:0016740">
    <property type="term" value="F:transferase activity"/>
    <property type="evidence" value="ECO:0007669"/>
    <property type="project" value="UniProtKB-KW"/>
</dbReference>
<gene>
    <name evidence="1" type="ORF">FZK12_04075</name>
</gene>
<accession>A0A6C7QN29</accession>
<name>A0A6C7QN29_CAMJU</name>
<proteinExistence type="predicted"/>
<sequence length="30" mass="3441">MLNPNSAIERVKNHLAYKLGQTVIEHRHNG</sequence>
<organism evidence="1">
    <name type="scientific">Campylobacter jejuni</name>
    <dbReference type="NCBI Taxonomy" id="197"/>
    <lineage>
        <taxon>Bacteria</taxon>
        <taxon>Pseudomonadati</taxon>
        <taxon>Campylobacterota</taxon>
        <taxon>Epsilonproteobacteria</taxon>
        <taxon>Campylobacterales</taxon>
        <taxon>Campylobacteraceae</taxon>
        <taxon>Campylobacter</taxon>
    </lineage>
</organism>
<protein>
    <submittedName>
        <fullName evidence="1">Sugar transferase</fullName>
    </submittedName>
</protein>
<comment type="caution">
    <text evidence="1">The sequence shown here is derived from an EMBL/GenBank/DDBJ whole genome shotgun (WGS) entry which is preliminary data.</text>
</comment>
<keyword evidence="1" id="KW-0808">Transferase</keyword>
<dbReference type="EMBL" id="AAKBKS010000005">
    <property type="protein sequence ID" value="ECQ5500174.1"/>
    <property type="molecule type" value="Genomic_DNA"/>
</dbReference>
<dbReference type="AlphaFoldDB" id="A0A6C7QN29"/>